<comment type="caution">
    <text evidence="2">The sequence shown here is derived from an EMBL/GenBank/DDBJ whole genome shotgun (WGS) entry which is preliminary data.</text>
</comment>
<reference evidence="3" key="1">
    <citation type="journal article" date="2019" name="Int. J. Syst. Evol. Microbiol.">
        <title>The Global Catalogue of Microorganisms (GCM) 10K type strain sequencing project: providing services to taxonomists for standard genome sequencing and annotation.</title>
        <authorList>
            <consortium name="The Broad Institute Genomics Platform"/>
            <consortium name="The Broad Institute Genome Sequencing Center for Infectious Disease"/>
            <person name="Wu L."/>
            <person name="Ma J."/>
        </authorList>
    </citation>
    <scope>NUCLEOTIDE SEQUENCE [LARGE SCALE GENOMIC DNA]</scope>
    <source>
        <strain evidence="3">JCM 14546</strain>
    </source>
</reference>
<gene>
    <name evidence="2" type="ORF">GCM10009755_27560</name>
</gene>
<name>A0ABP5F5H5_9MICO</name>
<evidence type="ECO:0000313" key="2">
    <source>
        <dbReference type="EMBL" id="GAA2014334.1"/>
    </source>
</evidence>
<feature type="transmembrane region" description="Helical" evidence="1">
    <location>
        <begin position="21"/>
        <end position="44"/>
    </location>
</feature>
<keyword evidence="1" id="KW-0472">Membrane</keyword>
<sequence length="153" mass="16489">MRPRHPLDDSVAALGLQRLRFIVLFAVCLFVTGAGVLTFIVLLMADMVGLGGAVLVLIATLIAVAAPVTVALASRETYFGAPADRLRLKAEVAQAEAVHLRVYGRRLTYADVLRRGTERRTYTVALATIFGGAATLFLWGIVLTVYVVATYPI</sequence>
<keyword evidence="1" id="KW-0812">Transmembrane</keyword>
<feature type="transmembrane region" description="Helical" evidence="1">
    <location>
        <begin position="124"/>
        <end position="149"/>
    </location>
</feature>
<feature type="transmembrane region" description="Helical" evidence="1">
    <location>
        <begin position="50"/>
        <end position="73"/>
    </location>
</feature>
<evidence type="ECO:0000256" key="1">
    <source>
        <dbReference type="SAM" id="Phobius"/>
    </source>
</evidence>
<keyword evidence="1" id="KW-1133">Transmembrane helix</keyword>
<protein>
    <recommendedName>
        <fullName evidence="4">Sensor</fullName>
    </recommendedName>
</protein>
<evidence type="ECO:0008006" key="4">
    <source>
        <dbReference type="Google" id="ProtNLM"/>
    </source>
</evidence>
<dbReference type="RefSeq" id="WP_344310639.1">
    <property type="nucleotide sequence ID" value="NZ_BAAANO010000035.1"/>
</dbReference>
<keyword evidence="3" id="KW-1185">Reference proteome</keyword>
<proteinExistence type="predicted"/>
<dbReference type="EMBL" id="BAAANO010000035">
    <property type="protein sequence ID" value="GAA2014334.1"/>
    <property type="molecule type" value="Genomic_DNA"/>
</dbReference>
<organism evidence="2 3">
    <name type="scientific">Brevibacterium samyangense</name>
    <dbReference type="NCBI Taxonomy" id="366888"/>
    <lineage>
        <taxon>Bacteria</taxon>
        <taxon>Bacillati</taxon>
        <taxon>Actinomycetota</taxon>
        <taxon>Actinomycetes</taxon>
        <taxon>Micrococcales</taxon>
        <taxon>Brevibacteriaceae</taxon>
        <taxon>Brevibacterium</taxon>
    </lineage>
</organism>
<accession>A0ABP5F5H5</accession>
<evidence type="ECO:0000313" key="3">
    <source>
        <dbReference type="Proteomes" id="UP001500755"/>
    </source>
</evidence>
<dbReference type="Proteomes" id="UP001500755">
    <property type="component" value="Unassembled WGS sequence"/>
</dbReference>